<evidence type="ECO:0000313" key="4">
    <source>
        <dbReference type="EMBL" id="GEL48663.1"/>
    </source>
</evidence>
<dbReference type="EMBL" id="JACHDN010000001">
    <property type="protein sequence ID" value="MBB5471566.1"/>
    <property type="molecule type" value="Genomic_DNA"/>
</dbReference>
<dbReference type="InterPro" id="IPR029033">
    <property type="entry name" value="His_PPase_superfam"/>
</dbReference>
<dbReference type="GO" id="GO:0005737">
    <property type="term" value="C:cytoplasm"/>
    <property type="evidence" value="ECO:0007669"/>
    <property type="project" value="TreeGrafter"/>
</dbReference>
<keyword evidence="6" id="KW-1185">Reference proteome</keyword>
<dbReference type="PANTHER" id="PTHR48100">
    <property type="entry name" value="BROAD-SPECIFICITY PHOSPHATASE YOR283W-RELATED"/>
    <property type="match status" value="1"/>
</dbReference>
<evidence type="ECO:0000313" key="6">
    <source>
        <dbReference type="Proteomes" id="UP000321723"/>
    </source>
</evidence>
<gene>
    <name evidence="4" type="ORF">CHO01_37790</name>
    <name evidence="5" type="ORF">HNR08_000302</name>
</gene>
<dbReference type="InterPro" id="IPR013078">
    <property type="entry name" value="His_Pase_superF_clade-1"/>
</dbReference>
<dbReference type="Pfam" id="PF00300">
    <property type="entry name" value="His_Phos_1"/>
    <property type="match status" value="1"/>
</dbReference>
<comment type="caution">
    <text evidence="4">The sequence shown here is derived from an EMBL/GenBank/DDBJ whole genome shotgun (WGS) entry which is preliminary data.</text>
</comment>
<dbReference type="Proteomes" id="UP000564629">
    <property type="component" value="Unassembled WGS sequence"/>
</dbReference>
<proteinExistence type="predicted"/>
<keyword evidence="5" id="KW-0413">Isomerase</keyword>
<evidence type="ECO:0000313" key="5">
    <source>
        <dbReference type="EMBL" id="MBB5471566.1"/>
    </source>
</evidence>
<feature type="binding site" evidence="2">
    <location>
        <position position="61"/>
    </location>
    <ligand>
        <name>substrate</name>
    </ligand>
</feature>
<dbReference type="EMBL" id="BJVQ01000096">
    <property type="protein sequence ID" value="GEL48663.1"/>
    <property type="molecule type" value="Genomic_DNA"/>
</dbReference>
<evidence type="ECO:0000256" key="3">
    <source>
        <dbReference type="SAM" id="MobiDB-lite"/>
    </source>
</evidence>
<dbReference type="GO" id="GO:0016791">
    <property type="term" value="F:phosphatase activity"/>
    <property type="evidence" value="ECO:0007669"/>
    <property type="project" value="TreeGrafter"/>
</dbReference>
<reference evidence="4 6" key="1">
    <citation type="submission" date="2019-07" db="EMBL/GenBank/DDBJ databases">
        <title>Whole genome shotgun sequence of Cellulomonas hominis NBRC 16055.</title>
        <authorList>
            <person name="Hosoyama A."/>
            <person name="Uohara A."/>
            <person name="Ohji S."/>
            <person name="Ichikawa N."/>
        </authorList>
    </citation>
    <scope>NUCLEOTIDE SEQUENCE [LARGE SCALE GENOMIC DNA]</scope>
    <source>
        <strain evidence="4 6">NBRC 16055</strain>
    </source>
</reference>
<feature type="region of interest" description="Disordered" evidence="3">
    <location>
        <begin position="207"/>
        <end position="231"/>
    </location>
</feature>
<dbReference type="SUPFAM" id="SSF53254">
    <property type="entry name" value="Phosphoglycerate mutase-like"/>
    <property type="match status" value="1"/>
</dbReference>
<dbReference type="GO" id="GO:0004619">
    <property type="term" value="F:phosphoglycerate mutase activity"/>
    <property type="evidence" value="ECO:0007669"/>
    <property type="project" value="UniProtKB-EC"/>
</dbReference>
<feature type="active site" description="Tele-phosphohistidine intermediate" evidence="1">
    <location>
        <position position="11"/>
    </location>
</feature>
<protein>
    <submittedName>
        <fullName evidence="4 5">Phosphoglycerate mutase</fullName>
        <ecNumber evidence="5">5.4.2.12</ecNumber>
    </submittedName>
</protein>
<dbReference type="Gene3D" id="3.40.50.1240">
    <property type="entry name" value="Phosphoglycerate mutase-like"/>
    <property type="match status" value="1"/>
</dbReference>
<organism evidence="4 6">
    <name type="scientific">Cellulomonas hominis</name>
    <dbReference type="NCBI Taxonomy" id="156981"/>
    <lineage>
        <taxon>Bacteria</taxon>
        <taxon>Bacillati</taxon>
        <taxon>Actinomycetota</taxon>
        <taxon>Actinomycetes</taxon>
        <taxon>Micrococcales</taxon>
        <taxon>Cellulomonadaceae</taxon>
        <taxon>Cellulomonas</taxon>
    </lineage>
</organism>
<name>A0A511FHH8_9CELL</name>
<feature type="compositionally biased region" description="Basic and acidic residues" evidence="3">
    <location>
        <begin position="217"/>
        <end position="231"/>
    </location>
</feature>
<dbReference type="EC" id="5.4.2.12" evidence="5"/>
<dbReference type="PANTHER" id="PTHR48100:SF62">
    <property type="entry name" value="GLUCOSYL-3-PHOSPHOGLYCERATE PHOSPHATASE"/>
    <property type="match status" value="1"/>
</dbReference>
<evidence type="ECO:0000313" key="7">
    <source>
        <dbReference type="Proteomes" id="UP000564629"/>
    </source>
</evidence>
<reference evidence="5 7" key="2">
    <citation type="submission" date="2020-08" db="EMBL/GenBank/DDBJ databases">
        <title>Sequencing the genomes of 1000 actinobacteria strains.</title>
        <authorList>
            <person name="Klenk H.-P."/>
        </authorList>
    </citation>
    <scope>NUCLEOTIDE SEQUENCE [LARGE SCALE GENOMIC DNA]</scope>
    <source>
        <strain evidence="5 7">DSM 9581</strain>
    </source>
</reference>
<sequence>MTAGRVVLWRHGRTAHNAGARLQGQSDIPLDDVGVWQAETAAAALASRYRPTRIVASDLGRAHATAQALADRTGLPVHTDARVRERSFGEWEGMTSAEIAERWPEQHAAWVAGREPERVGAESRADVLTRMVDAVTAEAAALERDDTLVVVSHGAAISLALVGLLGLPSEWRGVSGMSNAHWCEVQPGRPGSTPGWRLEALNVGPVHASSDWNAGPDRPERTMDEEVRDPA</sequence>
<dbReference type="CDD" id="cd07067">
    <property type="entry name" value="HP_PGM_like"/>
    <property type="match status" value="1"/>
</dbReference>
<feature type="active site" description="Proton donor/acceptor" evidence="1">
    <location>
        <position position="85"/>
    </location>
</feature>
<dbReference type="OrthoDB" id="4697614at2"/>
<evidence type="ECO:0000256" key="1">
    <source>
        <dbReference type="PIRSR" id="PIRSR613078-1"/>
    </source>
</evidence>
<dbReference type="AlphaFoldDB" id="A0A511FHH8"/>
<dbReference type="InterPro" id="IPR050275">
    <property type="entry name" value="PGM_Phosphatase"/>
</dbReference>
<dbReference type="RefSeq" id="WP_146840648.1">
    <property type="nucleotide sequence ID" value="NZ_BJVQ01000096.1"/>
</dbReference>
<evidence type="ECO:0000256" key="2">
    <source>
        <dbReference type="PIRSR" id="PIRSR613078-2"/>
    </source>
</evidence>
<dbReference type="Proteomes" id="UP000321723">
    <property type="component" value="Unassembled WGS sequence"/>
</dbReference>
<feature type="binding site" evidence="2">
    <location>
        <begin position="10"/>
        <end position="17"/>
    </location>
    <ligand>
        <name>substrate</name>
    </ligand>
</feature>
<accession>A0A511FHH8</accession>
<dbReference type="SMART" id="SM00855">
    <property type="entry name" value="PGAM"/>
    <property type="match status" value="1"/>
</dbReference>